<comment type="caution">
    <text evidence="2">The sequence shown here is derived from an EMBL/GenBank/DDBJ whole genome shotgun (WGS) entry which is preliminary data.</text>
</comment>
<feature type="domain" description="Endonuclease/exonuclease/phosphatase" evidence="1">
    <location>
        <begin position="12"/>
        <end position="141"/>
    </location>
</feature>
<dbReference type="InterPro" id="IPR005135">
    <property type="entry name" value="Endo/exonuclease/phosphatase"/>
</dbReference>
<dbReference type="InterPro" id="IPR036691">
    <property type="entry name" value="Endo/exonu/phosph_ase_sf"/>
</dbReference>
<sequence length="216" mass="24145">MSASQPYTFSLWNANGLRLTTIQDSLSYVLSSHIFFITETWLTPPMLIPTDWPQFHLYGTKVAKANRGMGGVAALVNPSCPYQVTLLPSPNAYTLSLKVGVFRVHYVYLPPSLKNAQFLDVLESIPLVPNTIICGDFNARLGESLGDHYGGLVYRFSVESAPVESAPVESAPVIYYNFHPYKFCEDIELVLEELVLAKLSSILVKDIKEYNQFDTK</sequence>
<evidence type="ECO:0000313" key="3">
    <source>
        <dbReference type="Proteomes" id="UP001473302"/>
    </source>
</evidence>
<dbReference type="SUPFAM" id="SSF56219">
    <property type="entry name" value="DNase I-like"/>
    <property type="match status" value="1"/>
</dbReference>
<proteinExistence type="predicted"/>
<gene>
    <name evidence="2" type="ORF">MFLAVUS_010619</name>
</gene>
<evidence type="ECO:0000313" key="2">
    <source>
        <dbReference type="EMBL" id="GAA5817081.1"/>
    </source>
</evidence>
<evidence type="ECO:0000259" key="1">
    <source>
        <dbReference type="Pfam" id="PF03372"/>
    </source>
</evidence>
<dbReference type="Pfam" id="PF03372">
    <property type="entry name" value="Exo_endo_phos"/>
    <property type="match status" value="1"/>
</dbReference>
<dbReference type="EMBL" id="BAABUK010000038">
    <property type="protein sequence ID" value="GAA5817081.1"/>
    <property type="molecule type" value="Genomic_DNA"/>
</dbReference>
<protein>
    <recommendedName>
        <fullName evidence="1">Endonuclease/exonuclease/phosphatase domain-containing protein</fullName>
    </recommendedName>
</protein>
<dbReference type="Gene3D" id="3.60.10.10">
    <property type="entry name" value="Endonuclease/exonuclease/phosphatase"/>
    <property type="match status" value="1"/>
</dbReference>
<keyword evidence="3" id="KW-1185">Reference proteome</keyword>
<dbReference type="Proteomes" id="UP001473302">
    <property type="component" value="Unassembled WGS sequence"/>
</dbReference>
<accession>A0ABP9ZDD6</accession>
<reference evidence="2 3" key="1">
    <citation type="submission" date="2024-04" db="EMBL/GenBank/DDBJ databases">
        <title>genome sequences of Mucor flavus KT1a and Helicostylum pulchrum KT1b strains isolated from the surface of a dry-aged beef.</title>
        <authorList>
            <person name="Toyotome T."/>
            <person name="Hosono M."/>
            <person name="Torimaru M."/>
            <person name="Fukuda K."/>
            <person name="Mikami N."/>
        </authorList>
    </citation>
    <scope>NUCLEOTIDE SEQUENCE [LARGE SCALE GENOMIC DNA]</scope>
    <source>
        <strain evidence="2 3">KT1a</strain>
    </source>
</reference>
<name>A0ABP9ZDD6_9FUNG</name>
<organism evidence="2 3">
    <name type="scientific">Mucor flavus</name>
    <dbReference type="NCBI Taxonomy" id="439312"/>
    <lineage>
        <taxon>Eukaryota</taxon>
        <taxon>Fungi</taxon>
        <taxon>Fungi incertae sedis</taxon>
        <taxon>Mucoromycota</taxon>
        <taxon>Mucoromycotina</taxon>
        <taxon>Mucoromycetes</taxon>
        <taxon>Mucorales</taxon>
        <taxon>Mucorineae</taxon>
        <taxon>Mucoraceae</taxon>
        <taxon>Mucor</taxon>
    </lineage>
</organism>